<dbReference type="PROSITE" id="PS50850">
    <property type="entry name" value="MFS"/>
    <property type="match status" value="1"/>
</dbReference>
<dbReference type="CDD" id="cd17358">
    <property type="entry name" value="MFS_GLUT6_8_Class3_like"/>
    <property type="match status" value="1"/>
</dbReference>
<keyword evidence="7" id="KW-0813">Transport</keyword>
<evidence type="ECO:0000256" key="2">
    <source>
        <dbReference type="ARBA" id="ARBA00010992"/>
    </source>
</evidence>
<feature type="transmembrane region" description="Helical" evidence="8">
    <location>
        <begin position="325"/>
        <end position="353"/>
    </location>
</feature>
<dbReference type="PANTHER" id="PTHR48021">
    <property type="match status" value="1"/>
</dbReference>
<feature type="transmembrane region" description="Helical" evidence="8">
    <location>
        <begin position="86"/>
        <end position="107"/>
    </location>
</feature>
<organism evidence="10 11">
    <name type="scientific">Asparagus officinalis</name>
    <name type="common">Garden asparagus</name>
    <dbReference type="NCBI Taxonomy" id="4686"/>
    <lineage>
        <taxon>Eukaryota</taxon>
        <taxon>Viridiplantae</taxon>
        <taxon>Streptophyta</taxon>
        <taxon>Embryophyta</taxon>
        <taxon>Tracheophyta</taxon>
        <taxon>Spermatophyta</taxon>
        <taxon>Magnoliopsida</taxon>
        <taxon>Liliopsida</taxon>
        <taxon>Asparagales</taxon>
        <taxon>Asparagaceae</taxon>
        <taxon>Asparagoideae</taxon>
        <taxon>Asparagus</taxon>
    </lineage>
</organism>
<keyword evidence="3" id="KW-0762">Sugar transport</keyword>
<dbReference type="OMA" id="GITWKEC"/>
<feature type="transmembrane region" description="Helical" evidence="8">
    <location>
        <begin position="62"/>
        <end position="80"/>
    </location>
</feature>
<dbReference type="InterPro" id="IPR044775">
    <property type="entry name" value="MFS_ERD6/Tret1-like"/>
</dbReference>
<comment type="similarity">
    <text evidence="2 7">Belongs to the major facilitator superfamily. Sugar transporter (TC 2.A.1.1) family.</text>
</comment>
<proteinExistence type="inferred from homology"/>
<keyword evidence="6 8" id="KW-0472">Membrane</keyword>
<dbReference type="Pfam" id="PF00083">
    <property type="entry name" value="Sugar_tr"/>
    <property type="match status" value="1"/>
</dbReference>
<dbReference type="Gene3D" id="1.20.1250.20">
    <property type="entry name" value="MFS general substrate transporter like domains"/>
    <property type="match status" value="1"/>
</dbReference>
<feature type="transmembrane region" description="Helical" evidence="8">
    <location>
        <begin position="365"/>
        <end position="391"/>
    </location>
</feature>
<feature type="transmembrane region" description="Helical" evidence="8">
    <location>
        <begin position="119"/>
        <end position="137"/>
    </location>
</feature>
<dbReference type="PROSITE" id="PS00217">
    <property type="entry name" value="SUGAR_TRANSPORT_2"/>
    <property type="match status" value="1"/>
</dbReference>
<dbReference type="Gramene" id="ONK68485">
    <property type="protein sequence ID" value="ONK68485"/>
    <property type="gene ID" value="A4U43_C05F12220"/>
</dbReference>
<feature type="transmembrane region" description="Helical" evidence="8">
    <location>
        <begin position="20"/>
        <end position="42"/>
    </location>
</feature>
<dbReference type="FunFam" id="1.20.1250.20:FF:000043">
    <property type="entry name" value="sugar transporter ERD6-like 6"/>
    <property type="match status" value="1"/>
</dbReference>
<evidence type="ECO:0000259" key="9">
    <source>
        <dbReference type="PROSITE" id="PS50850"/>
    </source>
</evidence>
<evidence type="ECO:0000256" key="8">
    <source>
        <dbReference type="SAM" id="Phobius"/>
    </source>
</evidence>
<dbReference type="InterPro" id="IPR003663">
    <property type="entry name" value="Sugar/inositol_transpt"/>
</dbReference>
<reference evidence="11" key="1">
    <citation type="journal article" date="2017" name="Nat. Commun.">
        <title>The asparagus genome sheds light on the origin and evolution of a young Y chromosome.</title>
        <authorList>
            <person name="Harkess A."/>
            <person name="Zhou J."/>
            <person name="Xu C."/>
            <person name="Bowers J.E."/>
            <person name="Van der Hulst R."/>
            <person name="Ayyampalayam S."/>
            <person name="Mercati F."/>
            <person name="Riccardi P."/>
            <person name="McKain M.R."/>
            <person name="Kakrana A."/>
            <person name="Tang H."/>
            <person name="Ray J."/>
            <person name="Groenendijk J."/>
            <person name="Arikit S."/>
            <person name="Mathioni S.M."/>
            <person name="Nakano M."/>
            <person name="Shan H."/>
            <person name="Telgmann-Rauber A."/>
            <person name="Kanno A."/>
            <person name="Yue Z."/>
            <person name="Chen H."/>
            <person name="Li W."/>
            <person name="Chen Y."/>
            <person name="Xu X."/>
            <person name="Zhang Y."/>
            <person name="Luo S."/>
            <person name="Chen H."/>
            <person name="Gao J."/>
            <person name="Mao Z."/>
            <person name="Pires J.C."/>
            <person name="Luo M."/>
            <person name="Kudrna D."/>
            <person name="Wing R.A."/>
            <person name="Meyers B.C."/>
            <person name="Yi K."/>
            <person name="Kong H."/>
            <person name="Lavrijsen P."/>
            <person name="Sunseri F."/>
            <person name="Falavigna A."/>
            <person name="Ye Y."/>
            <person name="Leebens-Mack J.H."/>
            <person name="Chen G."/>
        </authorList>
    </citation>
    <scope>NUCLEOTIDE SEQUENCE [LARGE SCALE GENOMIC DNA]</scope>
    <source>
        <strain evidence="11">cv. DH0086</strain>
    </source>
</reference>
<dbReference type="InterPro" id="IPR020846">
    <property type="entry name" value="MFS_dom"/>
</dbReference>
<dbReference type="InterPro" id="IPR005828">
    <property type="entry name" value="MFS_sugar_transport-like"/>
</dbReference>
<evidence type="ECO:0000313" key="10">
    <source>
        <dbReference type="EMBL" id="ONK68485.1"/>
    </source>
</evidence>
<feature type="transmembrane region" description="Helical" evidence="8">
    <location>
        <begin position="262"/>
        <end position="284"/>
    </location>
</feature>
<evidence type="ECO:0000313" key="11">
    <source>
        <dbReference type="Proteomes" id="UP000243459"/>
    </source>
</evidence>
<protein>
    <recommendedName>
        <fullName evidence="9">Major facilitator superfamily (MFS) profile domain-containing protein</fullName>
    </recommendedName>
</protein>
<evidence type="ECO:0000256" key="6">
    <source>
        <dbReference type="ARBA" id="ARBA00023136"/>
    </source>
</evidence>
<dbReference type="AlphaFoldDB" id="A0A5P1ER41"/>
<dbReference type="NCBIfam" id="TIGR00879">
    <property type="entry name" value="SP"/>
    <property type="match status" value="1"/>
</dbReference>
<keyword evidence="5 8" id="KW-1133">Transmembrane helix</keyword>
<feature type="transmembrane region" description="Helical" evidence="8">
    <location>
        <begin position="397"/>
        <end position="415"/>
    </location>
</feature>
<feature type="transmembrane region" description="Helical" evidence="8">
    <location>
        <begin position="224"/>
        <end position="250"/>
    </location>
</feature>
<evidence type="ECO:0000256" key="5">
    <source>
        <dbReference type="ARBA" id="ARBA00022989"/>
    </source>
</evidence>
<dbReference type="SUPFAM" id="SSF103473">
    <property type="entry name" value="MFS general substrate transporter"/>
    <property type="match status" value="1"/>
</dbReference>
<evidence type="ECO:0000256" key="3">
    <source>
        <dbReference type="ARBA" id="ARBA00022597"/>
    </source>
</evidence>
<dbReference type="PRINTS" id="PR00171">
    <property type="entry name" value="SUGRTRNSPORT"/>
</dbReference>
<evidence type="ECO:0000256" key="4">
    <source>
        <dbReference type="ARBA" id="ARBA00022692"/>
    </source>
</evidence>
<dbReference type="Proteomes" id="UP000243459">
    <property type="component" value="Chromosome 5"/>
</dbReference>
<dbReference type="InterPro" id="IPR005829">
    <property type="entry name" value="Sugar_transporter_CS"/>
</dbReference>
<comment type="subcellular location">
    <subcellularLocation>
        <location evidence="1">Membrane</location>
        <topology evidence="1">Multi-pass membrane protein</topology>
    </subcellularLocation>
</comment>
<dbReference type="InterPro" id="IPR050549">
    <property type="entry name" value="MFS_Trehalose_Transporter"/>
</dbReference>
<keyword evidence="11" id="KW-1185">Reference proteome</keyword>
<evidence type="ECO:0000256" key="1">
    <source>
        <dbReference type="ARBA" id="ARBA00004141"/>
    </source>
</evidence>
<dbReference type="GO" id="GO:0016020">
    <property type="term" value="C:membrane"/>
    <property type="evidence" value="ECO:0007669"/>
    <property type="project" value="UniProtKB-SubCell"/>
</dbReference>
<sequence length="431" mass="46646">MGCVDKIGASSASVIRDSSVSVVLCTLIVALGPIQFGFTGGFSSPTQDSIIHDLNLSLSESLMIAAIPNIIGWLAISFANDSSFLYMGRLLEGFGVGVISYTVPVYIAEIAPQNMRGGLGSVNQLSVTIGIMLAYIFGMFLPWRMLSIAGTLPCIILIPGLFFIPESPRWLAKMGMMEDFEASLQVLRGFDTDITVEVNEIKRSVQSGTRRTTIRFTDLKQRRYSVPLMIGIGLLVLQQLSGINGILFYANNMFKAAGVTNSQAATCGLGAIQVIATGVTTWLLDRAGRRLLLIISSAGMTISLLIVAVAFYLKDAVSHDSKFNFILSVLSLVGLVAYVISFSLGIGAIPWIIMSEILPVNIKSLAGSVATLANWLTSWVITMTANLLLSWSSGGTFTIYTVVSAFTLVFVIFWVPETKGRTLEEIQWSFR</sequence>
<dbReference type="PANTHER" id="PTHR48021:SF1">
    <property type="entry name" value="GH07001P-RELATED"/>
    <property type="match status" value="1"/>
</dbReference>
<keyword evidence="4 8" id="KW-0812">Transmembrane</keyword>
<dbReference type="InterPro" id="IPR036259">
    <property type="entry name" value="MFS_trans_sf"/>
</dbReference>
<feature type="transmembrane region" description="Helical" evidence="8">
    <location>
        <begin position="291"/>
        <end position="313"/>
    </location>
</feature>
<accession>A0A5P1ER41</accession>
<name>A0A5P1ER41_ASPOF</name>
<dbReference type="GO" id="GO:0051119">
    <property type="term" value="F:sugar transmembrane transporter activity"/>
    <property type="evidence" value="ECO:0007669"/>
    <property type="project" value="InterPro"/>
</dbReference>
<dbReference type="EMBL" id="CM007385">
    <property type="protein sequence ID" value="ONK68485.1"/>
    <property type="molecule type" value="Genomic_DNA"/>
</dbReference>
<feature type="domain" description="Major facilitator superfamily (MFS) profile" evidence="9">
    <location>
        <begin position="1"/>
        <end position="419"/>
    </location>
</feature>
<evidence type="ECO:0000256" key="7">
    <source>
        <dbReference type="RuleBase" id="RU003346"/>
    </source>
</evidence>
<gene>
    <name evidence="10" type="ORF">A4U43_C05F12220</name>
</gene>
<feature type="transmembrane region" description="Helical" evidence="8">
    <location>
        <begin position="143"/>
        <end position="164"/>
    </location>
</feature>